<proteinExistence type="predicted"/>
<evidence type="ECO:0000313" key="1">
    <source>
        <dbReference type="EMBL" id="CAB4662368.1"/>
    </source>
</evidence>
<reference evidence="1" key="1">
    <citation type="submission" date="2020-05" db="EMBL/GenBank/DDBJ databases">
        <authorList>
            <person name="Chiriac C."/>
            <person name="Salcher M."/>
            <person name="Ghai R."/>
            <person name="Kavagutti S V."/>
        </authorList>
    </citation>
    <scope>NUCLEOTIDE SEQUENCE</scope>
</reference>
<sequence>MVLASDIPIANTPPGGFGDTFPPMVLDRCTEPIVEGAPDLRGLWQVVSAERAGIAVEAGDPILTYVERIEQCGNRIVDMGGGTIADARADGTEENGVHDVSVFDFTTPIHVIASYEDGVFILRPVGMPGIEVTRRLDENGQMIWTRPDGGGLVATLNRIGDGAGTPLNTFVR</sequence>
<name>A0A6J6LMW1_9ZZZZ</name>
<dbReference type="EMBL" id="CAEZWM010000133">
    <property type="protein sequence ID" value="CAB4662368.1"/>
    <property type="molecule type" value="Genomic_DNA"/>
</dbReference>
<accession>A0A6J6LMW1</accession>
<dbReference type="AlphaFoldDB" id="A0A6J6LMW1"/>
<gene>
    <name evidence="1" type="ORF">UFOPK2242_01047</name>
</gene>
<organism evidence="1">
    <name type="scientific">freshwater metagenome</name>
    <dbReference type="NCBI Taxonomy" id="449393"/>
    <lineage>
        <taxon>unclassified sequences</taxon>
        <taxon>metagenomes</taxon>
        <taxon>ecological metagenomes</taxon>
    </lineage>
</organism>
<protein>
    <submittedName>
        <fullName evidence="1">Unannotated protein</fullName>
    </submittedName>
</protein>